<dbReference type="GeneTree" id="ENSGT00390000002629"/>
<comment type="subunit">
    <text evidence="9">Component of the mitochondrial contact site and cristae organizing system (MICOS) complex.</text>
</comment>
<keyword evidence="4" id="KW-0812">Transmembrane</keyword>
<dbReference type="PANTHER" id="PTHR31816:SF3">
    <property type="entry name" value="MICOS COMPLEX SUBUNIT MIC13"/>
    <property type="match status" value="1"/>
</dbReference>
<evidence type="ECO:0000256" key="6">
    <source>
        <dbReference type="ARBA" id="ARBA00022989"/>
    </source>
</evidence>
<sequence length="112" mass="11979">MATLAALRLATKLVLGGGSVFLAHDQGLLGDTEQGAAVLHRVLGALPPAVEEWAKYLRLQLPAVPNVNFSLCEAWNSGVQKSSSALSMAPAKSYEYVCKGWLYIKNLAKGEH</sequence>
<dbReference type="OMA" id="GWKYMKD"/>
<dbReference type="KEGG" id="cmk:103181943"/>
<dbReference type="Pfam" id="PF15884">
    <property type="entry name" value="QIL1"/>
    <property type="match status" value="1"/>
</dbReference>
<feature type="chain" id="PRO_5044739545" description="MICOS complex subunit MIC13" evidence="10">
    <location>
        <begin position="17"/>
        <end position="112"/>
    </location>
</feature>
<reference evidence="11 13" key="3">
    <citation type="journal article" date="2014" name="Nature">
        <title>Elephant shark genome provides unique insights into gnathostome evolution.</title>
        <authorList>
            <consortium name="International Elephant Shark Genome Sequencing Consortium"/>
            <person name="Venkatesh B."/>
            <person name="Lee A.P."/>
            <person name="Ravi V."/>
            <person name="Maurya A.K."/>
            <person name="Lian M.M."/>
            <person name="Swann J.B."/>
            <person name="Ohta Y."/>
            <person name="Flajnik M.F."/>
            <person name="Sutoh Y."/>
            <person name="Kasahara M."/>
            <person name="Hoon S."/>
            <person name="Gangu V."/>
            <person name="Roy S.W."/>
            <person name="Irimia M."/>
            <person name="Korzh V."/>
            <person name="Kondrychyn I."/>
            <person name="Lim Z.W."/>
            <person name="Tay B.H."/>
            <person name="Tohari S."/>
            <person name="Kong K.W."/>
            <person name="Ho S."/>
            <person name="Lorente-Galdos B."/>
            <person name="Quilez J."/>
            <person name="Marques-Bonet T."/>
            <person name="Raney B.J."/>
            <person name="Ingham P.W."/>
            <person name="Tay A."/>
            <person name="Hillier L.W."/>
            <person name="Minx P."/>
            <person name="Boehm T."/>
            <person name="Wilson R.K."/>
            <person name="Brenner S."/>
            <person name="Warren W.C."/>
        </authorList>
    </citation>
    <scope>NUCLEOTIDE SEQUENCE</scope>
    <source>
        <tissue evidence="11">Heart</tissue>
    </source>
</reference>
<dbReference type="PANTHER" id="PTHR31816">
    <property type="entry name" value="MICOS COMPLEX SUBUNIT MIC13"/>
    <property type="match status" value="1"/>
</dbReference>
<comment type="similarity">
    <text evidence="2 9">Belongs to the MICOS complex subunit Mic13 family.</text>
</comment>
<dbReference type="GO" id="GO:0044284">
    <property type="term" value="C:mitochondrial crista junction"/>
    <property type="evidence" value="ECO:0007669"/>
    <property type="project" value="TreeGrafter"/>
</dbReference>
<reference evidence="12" key="4">
    <citation type="submission" date="2025-05" db="UniProtKB">
        <authorList>
            <consortium name="Ensembl"/>
        </authorList>
    </citation>
    <scope>IDENTIFICATION</scope>
</reference>
<dbReference type="Proteomes" id="UP000314986">
    <property type="component" value="Unassembled WGS sequence"/>
</dbReference>
<proteinExistence type="evidence at transcript level"/>
<accession>V9KMY0</accession>
<name>V9KMY0_CALMI</name>
<dbReference type="STRING" id="7868.ENSCMIP00000006790"/>
<reference evidence="13" key="1">
    <citation type="journal article" date="2006" name="Science">
        <title>Ancient noncoding elements conserved in the human genome.</title>
        <authorList>
            <person name="Venkatesh B."/>
            <person name="Kirkness E.F."/>
            <person name="Loh Y.H."/>
            <person name="Halpern A.L."/>
            <person name="Lee A.P."/>
            <person name="Johnson J."/>
            <person name="Dandona N."/>
            <person name="Viswanathan L.D."/>
            <person name="Tay A."/>
            <person name="Venter J.C."/>
            <person name="Strausberg R.L."/>
            <person name="Brenner S."/>
        </authorList>
    </citation>
    <scope>NUCLEOTIDE SEQUENCE [LARGE SCALE GENOMIC DNA]</scope>
</reference>
<keyword evidence="10" id="KW-0732">Signal</keyword>
<evidence type="ECO:0000313" key="12">
    <source>
        <dbReference type="Ensembl" id="ENSCMIP00000006790.1"/>
    </source>
</evidence>
<dbReference type="EMBL" id="JW867028">
    <property type="protein sequence ID" value="AFO99545.1"/>
    <property type="molecule type" value="mRNA"/>
</dbReference>
<organism evidence="11">
    <name type="scientific">Callorhinchus milii</name>
    <name type="common">Ghost shark</name>
    <dbReference type="NCBI Taxonomy" id="7868"/>
    <lineage>
        <taxon>Eukaryota</taxon>
        <taxon>Metazoa</taxon>
        <taxon>Chordata</taxon>
        <taxon>Craniata</taxon>
        <taxon>Vertebrata</taxon>
        <taxon>Chondrichthyes</taxon>
        <taxon>Holocephali</taxon>
        <taxon>Chimaeriformes</taxon>
        <taxon>Callorhinchidae</taxon>
        <taxon>Callorhinchus</taxon>
    </lineage>
</organism>
<evidence type="ECO:0000256" key="7">
    <source>
        <dbReference type="ARBA" id="ARBA00023128"/>
    </source>
</evidence>
<keyword evidence="13" id="KW-1185">Reference proteome</keyword>
<evidence type="ECO:0000256" key="1">
    <source>
        <dbReference type="ARBA" id="ARBA00004434"/>
    </source>
</evidence>
<evidence type="ECO:0000256" key="8">
    <source>
        <dbReference type="ARBA" id="ARBA00023136"/>
    </source>
</evidence>
<evidence type="ECO:0000256" key="10">
    <source>
        <dbReference type="SAM" id="SignalP"/>
    </source>
</evidence>
<comment type="subcellular location">
    <subcellularLocation>
        <location evidence="1 9">Mitochondrion inner membrane</location>
        <topology evidence="1 9">Single-pass membrane protein</topology>
    </subcellularLocation>
</comment>
<evidence type="ECO:0000313" key="13">
    <source>
        <dbReference type="Proteomes" id="UP000314986"/>
    </source>
</evidence>
<dbReference type="InterPro" id="IPR026769">
    <property type="entry name" value="Mic13"/>
</dbReference>
<keyword evidence="5 9" id="KW-0999">Mitochondrion inner membrane</keyword>
<evidence type="ECO:0000256" key="2">
    <source>
        <dbReference type="ARBA" id="ARBA00006771"/>
    </source>
</evidence>
<gene>
    <name evidence="12" type="primary">micos13</name>
</gene>
<dbReference type="GO" id="GO:0042407">
    <property type="term" value="P:cristae formation"/>
    <property type="evidence" value="ECO:0007669"/>
    <property type="project" value="TreeGrafter"/>
</dbReference>
<evidence type="ECO:0000313" key="11">
    <source>
        <dbReference type="EMBL" id="AFO99545.1"/>
    </source>
</evidence>
<keyword evidence="6" id="KW-1133">Transmembrane helix</keyword>
<evidence type="ECO:0000256" key="9">
    <source>
        <dbReference type="RuleBase" id="RU363009"/>
    </source>
</evidence>
<dbReference type="GeneID" id="103181943"/>
<dbReference type="GO" id="GO:0061617">
    <property type="term" value="C:MICOS complex"/>
    <property type="evidence" value="ECO:0007669"/>
    <property type="project" value="UniProtKB-UniRule"/>
</dbReference>
<dbReference type="OrthoDB" id="5948578at2759"/>
<evidence type="ECO:0000256" key="4">
    <source>
        <dbReference type="ARBA" id="ARBA00022692"/>
    </source>
</evidence>
<dbReference type="Ensembl" id="ENSCMIT00000007004.1">
    <property type="protein sequence ID" value="ENSCMIP00000006790.1"/>
    <property type="gene ID" value="ENSCMIG00000003790.1"/>
</dbReference>
<comment type="function">
    <text evidence="9">Component of the MICOS complex, a large protein complex of the mitochondrial inner membrane that plays crucial roles in the maintenance of crista junctions, inner membrane architecture, and formation of contact sites to the outer membrane.</text>
</comment>
<dbReference type="CTD" id="125988"/>
<protein>
    <recommendedName>
        <fullName evidence="3 9">MICOS complex subunit MIC13</fullName>
    </recommendedName>
</protein>
<feature type="signal peptide" evidence="10">
    <location>
        <begin position="1"/>
        <end position="16"/>
    </location>
</feature>
<reference evidence="13" key="2">
    <citation type="journal article" date="2007" name="PLoS Biol.">
        <title>Survey sequencing and comparative analysis of the elephant shark (Callorhinchus milii) genome.</title>
        <authorList>
            <person name="Venkatesh B."/>
            <person name="Kirkness E.F."/>
            <person name="Loh Y.H."/>
            <person name="Halpern A.L."/>
            <person name="Lee A.P."/>
            <person name="Johnson J."/>
            <person name="Dandona N."/>
            <person name="Viswanathan L.D."/>
            <person name="Tay A."/>
            <person name="Venter J.C."/>
            <person name="Strausberg R.L."/>
            <person name="Brenner S."/>
        </authorList>
    </citation>
    <scope>NUCLEOTIDE SEQUENCE [LARGE SCALE GENOMIC DNA]</scope>
</reference>
<dbReference type="RefSeq" id="XP_007896934.1">
    <property type="nucleotide sequence ID" value="XM_007898743.2"/>
</dbReference>
<evidence type="ECO:0000256" key="3">
    <source>
        <dbReference type="ARBA" id="ARBA00018172"/>
    </source>
</evidence>
<dbReference type="AlphaFoldDB" id="V9KMY0"/>
<keyword evidence="8" id="KW-0472">Membrane</keyword>
<evidence type="ECO:0000256" key="5">
    <source>
        <dbReference type="ARBA" id="ARBA00022792"/>
    </source>
</evidence>
<keyword evidence="7 9" id="KW-0496">Mitochondrion</keyword>